<dbReference type="InterPro" id="IPR005467">
    <property type="entry name" value="His_kinase_dom"/>
</dbReference>
<evidence type="ECO:0000256" key="10">
    <source>
        <dbReference type="ARBA" id="ARBA00023012"/>
    </source>
</evidence>
<dbReference type="InterPro" id="IPR013767">
    <property type="entry name" value="PAS_fold"/>
</dbReference>
<keyword evidence="6" id="KW-0808">Transferase</keyword>
<dbReference type="Gene3D" id="3.30.565.10">
    <property type="entry name" value="Histidine kinase-like ATPase, C-terminal domain"/>
    <property type="match status" value="1"/>
</dbReference>
<dbReference type="InterPro" id="IPR036890">
    <property type="entry name" value="HATPase_C_sf"/>
</dbReference>
<evidence type="ECO:0000259" key="14">
    <source>
        <dbReference type="PROSITE" id="PS50113"/>
    </source>
</evidence>
<dbReference type="CDD" id="cd00082">
    <property type="entry name" value="HisKA"/>
    <property type="match status" value="1"/>
</dbReference>
<evidence type="ECO:0000313" key="16">
    <source>
        <dbReference type="Proteomes" id="UP000608513"/>
    </source>
</evidence>
<dbReference type="InterPro" id="IPR004358">
    <property type="entry name" value="Sig_transdc_His_kin-like_C"/>
</dbReference>
<keyword evidence="5" id="KW-0597">Phosphoprotein</keyword>
<dbReference type="PROSITE" id="PS50113">
    <property type="entry name" value="PAC"/>
    <property type="match status" value="1"/>
</dbReference>
<evidence type="ECO:0000256" key="11">
    <source>
        <dbReference type="ARBA" id="ARBA00023136"/>
    </source>
</evidence>
<dbReference type="InterPro" id="IPR035965">
    <property type="entry name" value="PAS-like_dom_sf"/>
</dbReference>
<dbReference type="GO" id="GO:0005886">
    <property type="term" value="C:plasma membrane"/>
    <property type="evidence" value="ECO:0007669"/>
    <property type="project" value="UniProtKB-SubCell"/>
</dbReference>
<dbReference type="AlphaFoldDB" id="A0A923SDU4"/>
<dbReference type="GO" id="GO:0006355">
    <property type="term" value="P:regulation of DNA-templated transcription"/>
    <property type="evidence" value="ECO:0007669"/>
    <property type="project" value="InterPro"/>
</dbReference>
<gene>
    <name evidence="15" type="ORF">H8N03_04775</name>
</gene>
<evidence type="ECO:0000313" key="15">
    <source>
        <dbReference type="EMBL" id="MBC5782247.1"/>
    </source>
</evidence>
<organism evidence="15 16">
    <name type="scientific">Ramlibacter cellulosilyticus</name>
    <dbReference type="NCBI Taxonomy" id="2764187"/>
    <lineage>
        <taxon>Bacteria</taxon>
        <taxon>Pseudomonadati</taxon>
        <taxon>Pseudomonadota</taxon>
        <taxon>Betaproteobacteria</taxon>
        <taxon>Burkholderiales</taxon>
        <taxon>Comamonadaceae</taxon>
        <taxon>Ramlibacter</taxon>
    </lineage>
</organism>
<dbReference type="PANTHER" id="PTHR43547">
    <property type="entry name" value="TWO-COMPONENT HISTIDINE KINASE"/>
    <property type="match status" value="1"/>
</dbReference>
<evidence type="ECO:0000259" key="13">
    <source>
        <dbReference type="PROSITE" id="PS50112"/>
    </source>
</evidence>
<dbReference type="SUPFAM" id="SSF55874">
    <property type="entry name" value="ATPase domain of HSP90 chaperone/DNA topoisomerase II/histidine kinase"/>
    <property type="match status" value="1"/>
</dbReference>
<name>A0A923SDU4_9BURK</name>
<evidence type="ECO:0000256" key="5">
    <source>
        <dbReference type="ARBA" id="ARBA00022553"/>
    </source>
</evidence>
<dbReference type="SMART" id="SM00387">
    <property type="entry name" value="HATPase_c"/>
    <property type="match status" value="1"/>
</dbReference>
<dbReference type="EMBL" id="JACORT010000001">
    <property type="protein sequence ID" value="MBC5782247.1"/>
    <property type="molecule type" value="Genomic_DNA"/>
</dbReference>
<sequence>MTTPSAPVQVSPLVAHWLHHNRDYAVLVLDPHGIVQEWLGAAERILGHAPHEAVGRSVELVFTPEDRERRYHEYELKVAAEDAYSEDSRWHLRKDGTRIWVTGSVSPVRGADGAILGYVKVMRDMTDQRAKTERVEHEMVQLGEAREQTRVFLRKLGHEVRNPLAVLTNTAFILERLVTDERGRKAVKQLSNQLGILTNLADDLMDVNRLELGKVNLSKARIDFRELLEDVVEGMQQQAARKSIQLEALLPPTPLPVEADFSRMQQVCVNLIDNAIKYTPQGGSVWVKVSQEGNEVVCRIQDNGIGIFPPVLPKLFDLFTQAPQGQEMRGGGIGVGLALVRQLVELHGGTVQAKSPGIGKGAEFVFRLPSPEPDTMAGPSSAA</sequence>
<evidence type="ECO:0000256" key="8">
    <source>
        <dbReference type="ARBA" id="ARBA00022777"/>
    </source>
</evidence>
<reference evidence="15" key="1">
    <citation type="submission" date="2020-08" db="EMBL/GenBank/DDBJ databases">
        <title>Ramlibacter sp. USB13 16S ribosomal RNA gene genome sequencing and assembly.</title>
        <authorList>
            <person name="Kang M."/>
        </authorList>
    </citation>
    <scope>NUCLEOTIDE SEQUENCE</scope>
    <source>
        <strain evidence="15">USB13</strain>
    </source>
</reference>
<feature type="domain" description="PAC" evidence="14">
    <location>
        <begin position="84"/>
        <end position="137"/>
    </location>
</feature>
<keyword evidence="8 15" id="KW-0418">Kinase</keyword>
<dbReference type="Pfam" id="PF02518">
    <property type="entry name" value="HATPase_c"/>
    <property type="match status" value="1"/>
</dbReference>
<comment type="subcellular location">
    <subcellularLocation>
        <location evidence="2">Cell membrane</location>
    </subcellularLocation>
</comment>
<dbReference type="Pfam" id="PF00989">
    <property type="entry name" value="PAS"/>
    <property type="match status" value="1"/>
</dbReference>
<evidence type="ECO:0000256" key="6">
    <source>
        <dbReference type="ARBA" id="ARBA00022679"/>
    </source>
</evidence>
<evidence type="ECO:0000256" key="7">
    <source>
        <dbReference type="ARBA" id="ARBA00022741"/>
    </source>
</evidence>
<dbReference type="GO" id="GO:0005524">
    <property type="term" value="F:ATP binding"/>
    <property type="evidence" value="ECO:0007669"/>
    <property type="project" value="UniProtKB-KW"/>
</dbReference>
<evidence type="ECO:0000256" key="3">
    <source>
        <dbReference type="ARBA" id="ARBA00012438"/>
    </source>
</evidence>
<dbReference type="InterPro" id="IPR003594">
    <property type="entry name" value="HATPase_dom"/>
</dbReference>
<evidence type="ECO:0000256" key="4">
    <source>
        <dbReference type="ARBA" id="ARBA00022475"/>
    </source>
</evidence>
<keyword evidence="9" id="KW-0067">ATP-binding</keyword>
<dbReference type="Proteomes" id="UP000608513">
    <property type="component" value="Unassembled WGS sequence"/>
</dbReference>
<feature type="domain" description="PAS" evidence="13">
    <location>
        <begin position="26"/>
        <end position="81"/>
    </location>
</feature>
<keyword evidence="11" id="KW-0472">Membrane</keyword>
<comment type="catalytic activity">
    <reaction evidence="1">
        <text>ATP + protein L-histidine = ADP + protein N-phospho-L-histidine.</text>
        <dbReference type="EC" id="2.7.13.3"/>
    </reaction>
</comment>
<proteinExistence type="predicted"/>
<dbReference type="PROSITE" id="PS50112">
    <property type="entry name" value="PAS"/>
    <property type="match status" value="1"/>
</dbReference>
<dbReference type="PANTHER" id="PTHR43547:SF2">
    <property type="entry name" value="HYBRID SIGNAL TRANSDUCTION HISTIDINE KINASE C"/>
    <property type="match status" value="1"/>
</dbReference>
<dbReference type="GO" id="GO:0000155">
    <property type="term" value="F:phosphorelay sensor kinase activity"/>
    <property type="evidence" value="ECO:0007669"/>
    <property type="project" value="InterPro"/>
</dbReference>
<evidence type="ECO:0000256" key="2">
    <source>
        <dbReference type="ARBA" id="ARBA00004236"/>
    </source>
</evidence>
<evidence type="ECO:0000259" key="12">
    <source>
        <dbReference type="PROSITE" id="PS50109"/>
    </source>
</evidence>
<dbReference type="RefSeq" id="WP_187074953.1">
    <property type="nucleotide sequence ID" value="NZ_JACORT010000001.1"/>
</dbReference>
<dbReference type="Gene3D" id="1.10.287.130">
    <property type="match status" value="1"/>
</dbReference>
<dbReference type="Pfam" id="PF00512">
    <property type="entry name" value="HisKA"/>
    <property type="match status" value="1"/>
</dbReference>
<dbReference type="InterPro" id="IPR000700">
    <property type="entry name" value="PAS-assoc_C"/>
</dbReference>
<keyword evidence="4" id="KW-1003">Cell membrane</keyword>
<keyword evidence="7" id="KW-0547">Nucleotide-binding</keyword>
<dbReference type="SUPFAM" id="SSF47384">
    <property type="entry name" value="Homodimeric domain of signal transducing histidine kinase"/>
    <property type="match status" value="1"/>
</dbReference>
<feature type="domain" description="Histidine kinase" evidence="12">
    <location>
        <begin position="155"/>
        <end position="372"/>
    </location>
</feature>
<dbReference type="CDD" id="cd00130">
    <property type="entry name" value="PAS"/>
    <property type="match status" value="1"/>
</dbReference>
<evidence type="ECO:0000256" key="9">
    <source>
        <dbReference type="ARBA" id="ARBA00022840"/>
    </source>
</evidence>
<evidence type="ECO:0000256" key="1">
    <source>
        <dbReference type="ARBA" id="ARBA00000085"/>
    </source>
</evidence>
<accession>A0A923SDU4</accession>
<dbReference type="SUPFAM" id="SSF55785">
    <property type="entry name" value="PYP-like sensor domain (PAS domain)"/>
    <property type="match status" value="1"/>
</dbReference>
<dbReference type="NCBIfam" id="TIGR00229">
    <property type="entry name" value="sensory_box"/>
    <property type="match status" value="1"/>
</dbReference>
<dbReference type="CDD" id="cd00075">
    <property type="entry name" value="HATPase"/>
    <property type="match status" value="1"/>
</dbReference>
<dbReference type="InterPro" id="IPR036097">
    <property type="entry name" value="HisK_dim/P_sf"/>
</dbReference>
<dbReference type="SMART" id="SM00086">
    <property type="entry name" value="PAC"/>
    <property type="match status" value="1"/>
</dbReference>
<dbReference type="EC" id="2.7.13.3" evidence="3"/>
<dbReference type="InterPro" id="IPR000014">
    <property type="entry name" value="PAS"/>
</dbReference>
<dbReference type="InterPro" id="IPR003661">
    <property type="entry name" value="HisK_dim/P_dom"/>
</dbReference>
<dbReference type="PROSITE" id="PS50109">
    <property type="entry name" value="HIS_KIN"/>
    <property type="match status" value="1"/>
</dbReference>
<dbReference type="PRINTS" id="PR00344">
    <property type="entry name" value="BCTRLSENSOR"/>
</dbReference>
<keyword evidence="10" id="KW-0902">Two-component regulatory system</keyword>
<comment type="caution">
    <text evidence="15">The sequence shown here is derived from an EMBL/GenBank/DDBJ whole genome shotgun (WGS) entry which is preliminary data.</text>
</comment>
<dbReference type="FunFam" id="3.30.565.10:FF:000023">
    <property type="entry name" value="PAS domain-containing sensor histidine kinase"/>
    <property type="match status" value="1"/>
</dbReference>
<keyword evidence="16" id="KW-1185">Reference proteome</keyword>
<dbReference type="InterPro" id="IPR001610">
    <property type="entry name" value="PAC"/>
</dbReference>
<protein>
    <recommendedName>
        <fullName evidence="3">histidine kinase</fullName>
        <ecNumber evidence="3">2.7.13.3</ecNumber>
    </recommendedName>
</protein>
<dbReference type="Gene3D" id="3.30.450.20">
    <property type="entry name" value="PAS domain"/>
    <property type="match status" value="1"/>
</dbReference>
<dbReference type="SMART" id="SM00388">
    <property type="entry name" value="HisKA"/>
    <property type="match status" value="1"/>
</dbReference>